<dbReference type="AlphaFoldDB" id="A0A0R2APT6"/>
<evidence type="ECO:0000313" key="5">
    <source>
        <dbReference type="EMBL" id="KRM68650.1"/>
    </source>
</evidence>
<dbReference type="PROSITE" id="PS50005">
    <property type="entry name" value="TPR"/>
    <property type="match status" value="2"/>
</dbReference>
<protein>
    <submittedName>
        <fullName evidence="5">Uncharacterized protein</fullName>
    </submittedName>
</protein>
<dbReference type="Pfam" id="PF13424">
    <property type="entry name" value="TPR_12"/>
    <property type="match status" value="1"/>
</dbReference>
<dbReference type="STRING" id="1423781.FD06_GL000968"/>
<sequence length="236" mass="27260">MDEHTKNIKSQHDKVEKERELKQKQADATLHKLVNGIDEHPHDYRTYYELGAFLVELHNYTQAEELIMKALGLFAERSKEAKNTLLYGLGNVYYSAGDFDKAIEQFSKVQDDKLKFDAYMMLAQSYMSKDDYKRAVVFALTAQGMRKQNPDINYILGESLIALGSFEEAAGFLDVVIKAQPQNGKAYFERGLTAMVNGEEFNDYFVKAKKYDLKYFEKSKNRLSDIEKLIKSKQEQ</sequence>
<feature type="repeat" description="TPR" evidence="3">
    <location>
        <begin position="44"/>
        <end position="77"/>
    </location>
</feature>
<dbReference type="Pfam" id="PF12895">
    <property type="entry name" value="ANAPC3"/>
    <property type="match status" value="1"/>
</dbReference>
<gene>
    <name evidence="5" type="ORF">FD06_GL000968</name>
</gene>
<dbReference type="InterPro" id="IPR019734">
    <property type="entry name" value="TPR_rpt"/>
</dbReference>
<dbReference type="Proteomes" id="UP000052012">
    <property type="component" value="Unassembled WGS sequence"/>
</dbReference>
<keyword evidence="2 3" id="KW-0802">TPR repeat</keyword>
<dbReference type="SUPFAM" id="SSF48452">
    <property type="entry name" value="TPR-like"/>
    <property type="match status" value="2"/>
</dbReference>
<dbReference type="PANTHER" id="PTHR44186:SF1">
    <property type="entry name" value="BARDET-BIEDL SYNDROME 4 PROTEIN"/>
    <property type="match status" value="1"/>
</dbReference>
<feature type="repeat" description="TPR" evidence="3">
    <location>
        <begin position="83"/>
        <end position="116"/>
    </location>
</feature>
<accession>A0A0R2APT6</accession>
<name>A0A0R2APT6_9LACO</name>
<dbReference type="InterPro" id="IPR011990">
    <property type="entry name" value="TPR-like_helical_dom_sf"/>
</dbReference>
<comment type="caution">
    <text evidence="5">The sequence shown here is derived from an EMBL/GenBank/DDBJ whole genome shotgun (WGS) entry which is preliminary data.</text>
</comment>
<evidence type="ECO:0000313" key="6">
    <source>
        <dbReference type="Proteomes" id="UP000052012"/>
    </source>
</evidence>
<organism evidence="5 6">
    <name type="scientific">Apilactobacillus ozensis DSM 23829 = JCM 17196</name>
    <dbReference type="NCBI Taxonomy" id="1423781"/>
    <lineage>
        <taxon>Bacteria</taxon>
        <taxon>Bacillati</taxon>
        <taxon>Bacillota</taxon>
        <taxon>Bacilli</taxon>
        <taxon>Lactobacillales</taxon>
        <taxon>Lactobacillaceae</taxon>
        <taxon>Apilactobacillus</taxon>
    </lineage>
</organism>
<dbReference type="OrthoDB" id="2329209at2"/>
<reference evidence="5 6" key="1">
    <citation type="journal article" date="2015" name="Genome Announc.">
        <title>Expanding the biotechnology potential of lactobacilli through comparative genomics of 213 strains and associated genera.</title>
        <authorList>
            <person name="Sun Z."/>
            <person name="Harris H.M."/>
            <person name="McCann A."/>
            <person name="Guo C."/>
            <person name="Argimon S."/>
            <person name="Zhang W."/>
            <person name="Yang X."/>
            <person name="Jeffery I.B."/>
            <person name="Cooney J.C."/>
            <person name="Kagawa T.F."/>
            <person name="Liu W."/>
            <person name="Song Y."/>
            <person name="Salvetti E."/>
            <person name="Wrobel A."/>
            <person name="Rasinkangas P."/>
            <person name="Parkhill J."/>
            <person name="Rea M.C."/>
            <person name="O'Sullivan O."/>
            <person name="Ritari J."/>
            <person name="Douillard F.P."/>
            <person name="Paul Ross R."/>
            <person name="Yang R."/>
            <person name="Briner A.E."/>
            <person name="Felis G.E."/>
            <person name="de Vos W.M."/>
            <person name="Barrangou R."/>
            <person name="Klaenhammer T.R."/>
            <person name="Caufield P.W."/>
            <person name="Cui Y."/>
            <person name="Zhang H."/>
            <person name="O'Toole P.W."/>
        </authorList>
    </citation>
    <scope>NUCLEOTIDE SEQUENCE [LARGE SCALE GENOMIC DNA]</scope>
    <source>
        <strain evidence="5 6">DSM 23829</strain>
    </source>
</reference>
<dbReference type="EMBL" id="AYYQ01000018">
    <property type="protein sequence ID" value="KRM68650.1"/>
    <property type="molecule type" value="Genomic_DNA"/>
</dbReference>
<proteinExistence type="predicted"/>
<dbReference type="SMART" id="SM00028">
    <property type="entry name" value="TPR"/>
    <property type="match status" value="4"/>
</dbReference>
<evidence type="ECO:0000256" key="4">
    <source>
        <dbReference type="SAM" id="MobiDB-lite"/>
    </source>
</evidence>
<evidence type="ECO:0000256" key="3">
    <source>
        <dbReference type="PROSITE-ProRule" id="PRU00339"/>
    </source>
</evidence>
<dbReference type="RefSeq" id="WP_056965944.1">
    <property type="nucleotide sequence ID" value="NZ_AYYQ01000018.1"/>
</dbReference>
<dbReference type="PATRIC" id="fig|1423781.4.peg.1005"/>
<feature type="region of interest" description="Disordered" evidence="4">
    <location>
        <begin position="1"/>
        <end position="22"/>
    </location>
</feature>
<dbReference type="PANTHER" id="PTHR44186">
    <property type="match status" value="1"/>
</dbReference>
<keyword evidence="6" id="KW-1185">Reference proteome</keyword>
<evidence type="ECO:0000256" key="1">
    <source>
        <dbReference type="ARBA" id="ARBA00022737"/>
    </source>
</evidence>
<dbReference type="Gene3D" id="1.25.40.10">
    <property type="entry name" value="Tetratricopeptide repeat domain"/>
    <property type="match status" value="2"/>
</dbReference>
<keyword evidence="1" id="KW-0677">Repeat</keyword>
<evidence type="ECO:0000256" key="2">
    <source>
        <dbReference type="ARBA" id="ARBA00022803"/>
    </source>
</evidence>